<evidence type="ECO:0000313" key="2">
    <source>
        <dbReference type="Proteomes" id="UP000306509"/>
    </source>
</evidence>
<accession>A0A4U8QCI6</accession>
<dbReference type="EMBL" id="QGQD01000006">
    <property type="protein sequence ID" value="TLD02820.1"/>
    <property type="molecule type" value="Genomic_DNA"/>
</dbReference>
<dbReference type="InterPro" id="IPR036779">
    <property type="entry name" value="LysM_dom_sf"/>
</dbReference>
<evidence type="ECO:0000313" key="1">
    <source>
        <dbReference type="EMBL" id="TLD02820.1"/>
    </source>
</evidence>
<dbReference type="OrthoDB" id="1716479at2"/>
<keyword evidence="1" id="KW-0131">Cell cycle</keyword>
<dbReference type="Gene3D" id="3.10.350.10">
    <property type="entry name" value="LysM domain"/>
    <property type="match status" value="1"/>
</dbReference>
<dbReference type="RefSeq" id="WP_052430892.1">
    <property type="nucleotide sequence ID" value="NZ_CABMJZ010000063.1"/>
</dbReference>
<keyword evidence="2" id="KW-1185">Reference proteome</keyword>
<keyword evidence="1" id="KW-0132">Cell division</keyword>
<comment type="caution">
    <text evidence="1">The sequence shown here is derived from an EMBL/GenBank/DDBJ whole genome shotgun (WGS) entry which is preliminary data.</text>
</comment>
<dbReference type="STRING" id="180332.GCA_000797495_05547"/>
<reference evidence="1 2" key="1">
    <citation type="journal article" date="2019" name="Anaerobe">
        <title>Detection of Robinsoniella peoriensis in multiple bone samples of a trauma patient.</title>
        <authorList>
            <person name="Schrottner P."/>
            <person name="Hartwich K."/>
            <person name="Bunk B."/>
            <person name="Schober I."/>
            <person name="Helbig S."/>
            <person name="Rudolph W.W."/>
            <person name="Gunzer F."/>
        </authorList>
    </citation>
    <scope>NUCLEOTIDE SEQUENCE [LARGE SCALE GENOMIC DNA]</scope>
    <source>
        <strain evidence="1 2">DSM 106044</strain>
    </source>
</reference>
<dbReference type="Proteomes" id="UP000306509">
    <property type="component" value="Unassembled WGS sequence"/>
</dbReference>
<dbReference type="AlphaFoldDB" id="A0A4U8QCI6"/>
<proteinExistence type="predicted"/>
<protein>
    <submittedName>
        <fullName evidence="1">Cell division suppressor protein YneA</fullName>
    </submittedName>
</protein>
<dbReference type="GO" id="GO:0051301">
    <property type="term" value="P:cell division"/>
    <property type="evidence" value="ECO:0007669"/>
    <property type="project" value="UniProtKB-KW"/>
</dbReference>
<gene>
    <name evidence="1" type="primary">yneA</name>
    <name evidence="1" type="ORF">DSM106044_00319</name>
</gene>
<organism evidence="1 2">
    <name type="scientific">Robinsoniella peoriensis</name>
    <dbReference type="NCBI Taxonomy" id="180332"/>
    <lineage>
        <taxon>Bacteria</taxon>
        <taxon>Bacillati</taxon>
        <taxon>Bacillota</taxon>
        <taxon>Clostridia</taxon>
        <taxon>Lachnospirales</taxon>
        <taxon>Lachnospiraceae</taxon>
        <taxon>Robinsoniella</taxon>
    </lineage>
</organism>
<name>A0A4U8QCI6_9FIRM</name>
<sequence length="120" mass="13808" precursor="true">MGTRENMHSMKNEMVKLLFDRRVILSLASLVIAAMILIACNSFIVSASSKTKPQTYKYYTEVRIGHNDTLWGIANEYITDDYDSVNSYINEVLNINSMLTEDVHYGQRIVVPYYSTELKQ</sequence>